<comment type="similarity">
    <text evidence="2 6">Belongs to the CDC50/LEM3 family.</text>
</comment>
<proteinExistence type="inferred from homology"/>
<dbReference type="Proteomes" id="UP000307173">
    <property type="component" value="Unassembled WGS sequence"/>
</dbReference>
<reference evidence="9 10" key="1">
    <citation type="journal article" date="2019" name="Front. Genet.">
        <title>Whole-Genome Sequencing of the Opportunistic Yeast Pathogen Candida inconspicua Uncovers Its Hybrid Origin.</title>
        <authorList>
            <person name="Mixao V."/>
            <person name="Hansen A.P."/>
            <person name="Saus E."/>
            <person name="Boekhout T."/>
            <person name="Lass-Florl C."/>
            <person name="Gabaldon T."/>
        </authorList>
    </citation>
    <scope>NUCLEOTIDE SEQUENCE [LARGE SCALE GENOMIC DNA]</scope>
    <source>
        <strain evidence="9 10">CBS 180</strain>
    </source>
</reference>
<dbReference type="PANTHER" id="PTHR10926:SF0">
    <property type="entry name" value="CDC50, ISOFORM A"/>
    <property type="match status" value="1"/>
</dbReference>
<protein>
    <recommendedName>
        <fullName evidence="11">Cell division control protein 50</fullName>
    </recommendedName>
</protein>
<dbReference type="GO" id="GO:0005794">
    <property type="term" value="C:Golgi apparatus"/>
    <property type="evidence" value="ECO:0007669"/>
    <property type="project" value="TreeGrafter"/>
</dbReference>
<evidence type="ECO:0000313" key="10">
    <source>
        <dbReference type="Proteomes" id="UP000307173"/>
    </source>
</evidence>
<keyword evidence="4 8" id="KW-1133">Transmembrane helix</keyword>
<feature type="transmembrane region" description="Helical" evidence="8">
    <location>
        <begin position="344"/>
        <end position="366"/>
    </location>
</feature>
<comment type="subcellular location">
    <subcellularLocation>
        <location evidence="1">Membrane</location>
        <topology evidence="1">Multi-pass membrane protein</topology>
    </subcellularLocation>
</comment>
<dbReference type="InterPro" id="IPR005045">
    <property type="entry name" value="CDC50/LEM3_fam"/>
</dbReference>
<evidence type="ECO:0000256" key="6">
    <source>
        <dbReference type="PIRNR" id="PIRNR015840"/>
    </source>
</evidence>
<keyword evidence="5 6" id="KW-0472">Membrane</keyword>
<dbReference type="PANTHER" id="PTHR10926">
    <property type="entry name" value="CELL CYCLE CONTROL PROTEIN 50"/>
    <property type="match status" value="1"/>
</dbReference>
<evidence type="ECO:0000256" key="3">
    <source>
        <dbReference type="ARBA" id="ARBA00022692"/>
    </source>
</evidence>
<name>A0A4T0WX40_9ASCO</name>
<dbReference type="PIRSF" id="PIRSF015840">
    <property type="entry name" value="DUF284_TM_euk"/>
    <property type="match status" value="1"/>
</dbReference>
<feature type="region of interest" description="Disordered" evidence="7">
    <location>
        <begin position="15"/>
        <end position="42"/>
    </location>
</feature>
<accession>A0A4T0WX40</accession>
<sequence length="400" mass="46336">MFDGFRKRLGWKRANEDSDNEDDSSFRERVAKKIHSRRPPNTAFRQQRLKSWQPVLTPKIVIPFLLLLAVIFIPIGIGIYVSVYKVEVVEINYGDCDTLATADYQDIPKKKFKYHFKGSKSSHGQWKYDTDTKTCTIRFDVPTDIKGNTYLYYKLTNFYQNHRKYVESYDWKQLRGEAVPWNDISKKCEPMRYRDDKIIYPAGLVANSMFNDTISNLTNIEDSANNYEFSYKGIAWKSDVKTYKPSQYNLTDIVPPINWLEKYPNGYTEEDLVMIASDEHFMNWMKTAAMPTFMKLYGKNNQKGNVLHSGTYEMEVVMNYPVSIFGGTKTIVISTSTVFGGRHFSLSICYLVAGGISLFFMIIFLIKQLVTRNKREHAFFDNLDDGATFNTETAASRTIL</sequence>
<evidence type="ECO:0000313" key="9">
    <source>
        <dbReference type="EMBL" id="TID17204.1"/>
    </source>
</evidence>
<dbReference type="GO" id="GO:0005783">
    <property type="term" value="C:endoplasmic reticulum"/>
    <property type="evidence" value="ECO:0007669"/>
    <property type="project" value="TreeGrafter"/>
</dbReference>
<feature type="transmembrane region" description="Helical" evidence="8">
    <location>
        <begin position="60"/>
        <end position="83"/>
    </location>
</feature>
<dbReference type="AlphaFoldDB" id="A0A4T0WX40"/>
<keyword evidence="10" id="KW-1185">Reference proteome</keyword>
<dbReference type="EMBL" id="SELW01000638">
    <property type="protein sequence ID" value="TID17204.1"/>
    <property type="molecule type" value="Genomic_DNA"/>
</dbReference>
<evidence type="ECO:0000256" key="5">
    <source>
        <dbReference type="ARBA" id="ARBA00023136"/>
    </source>
</evidence>
<dbReference type="Pfam" id="PF03381">
    <property type="entry name" value="CDC50"/>
    <property type="match status" value="1"/>
</dbReference>
<dbReference type="OrthoDB" id="340608at2759"/>
<evidence type="ECO:0008006" key="11">
    <source>
        <dbReference type="Google" id="ProtNLM"/>
    </source>
</evidence>
<evidence type="ECO:0000256" key="7">
    <source>
        <dbReference type="SAM" id="MobiDB-lite"/>
    </source>
</evidence>
<evidence type="ECO:0000256" key="1">
    <source>
        <dbReference type="ARBA" id="ARBA00004141"/>
    </source>
</evidence>
<keyword evidence="3 8" id="KW-0812">Transmembrane</keyword>
<evidence type="ECO:0000256" key="4">
    <source>
        <dbReference type="ARBA" id="ARBA00022989"/>
    </source>
</evidence>
<evidence type="ECO:0000256" key="8">
    <source>
        <dbReference type="SAM" id="Phobius"/>
    </source>
</evidence>
<dbReference type="GO" id="GO:0045332">
    <property type="term" value="P:phospholipid translocation"/>
    <property type="evidence" value="ECO:0007669"/>
    <property type="project" value="UniProtKB-UniRule"/>
</dbReference>
<comment type="caution">
    <text evidence="9">The sequence shown here is derived from an EMBL/GenBank/DDBJ whole genome shotgun (WGS) entry which is preliminary data.</text>
</comment>
<evidence type="ECO:0000256" key="2">
    <source>
        <dbReference type="ARBA" id="ARBA00009457"/>
    </source>
</evidence>
<organism evidence="9 10">
    <name type="scientific">Pichia inconspicua</name>
    <dbReference type="NCBI Taxonomy" id="52247"/>
    <lineage>
        <taxon>Eukaryota</taxon>
        <taxon>Fungi</taxon>
        <taxon>Dikarya</taxon>
        <taxon>Ascomycota</taxon>
        <taxon>Saccharomycotina</taxon>
        <taxon>Pichiomycetes</taxon>
        <taxon>Pichiales</taxon>
        <taxon>Pichiaceae</taxon>
        <taxon>Pichia</taxon>
    </lineage>
</organism>
<dbReference type="STRING" id="52247.A0A4T0WX40"/>
<dbReference type="GO" id="GO:0005886">
    <property type="term" value="C:plasma membrane"/>
    <property type="evidence" value="ECO:0007669"/>
    <property type="project" value="TreeGrafter"/>
</dbReference>
<gene>
    <name evidence="9" type="ORF">CANINC_004063</name>
</gene>